<dbReference type="Proteomes" id="UP000887560">
    <property type="component" value="Unplaced"/>
</dbReference>
<dbReference type="InterPro" id="IPR028784">
    <property type="entry name" value="BBS1"/>
</dbReference>
<organism evidence="1 2">
    <name type="scientific">Meloidogyne floridensis</name>
    <dbReference type="NCBI Taxonomy" id="298350"/>
    <lineage>
        <taxon>Eukaryota</taxon>
        <taxon>Metazoa</taxon>
        <taxon>Ecdysozoa</taxon>
        <taxon>Nematoda</taxon>
        <taxon>Chromadorea</taxon>
        <taxon>Rhabditida</taxon>
        <taxon>Tylenchina</taxon>
        <taxon>Tylenchomorpha</taxon>
        <taxon>Tylenchoidea</taxon>
        <taxon>Meloidogynidae</taxon>
        <taxon>Meloidogyninae</taxon>
        <taxon>Meloidogyne</taxon>
    </lineage>
</organism>
<name>A0A915NT48_9BILA</name>
<sequence length="181" mass="20672">MHVPFILSLCGGLCVKIFRRVATFDEGTRITTSGIQQRKSANISSIELPKRSRTFIYQRNWFMVKWHSAKTFAALEGGGRAGELSAATGGSEPLQVQYELLGFGPNFRLQIKIFCSGMIFIPRLFPNKQLKFYSDIYCLHPDKQHLIGEEETEIRIILMRKDRTKPVWSANFQMPASELLI</sequence>
<dbReference type="GO" id="GO:0005113">
    <property type="term" value="F:patched binding"/>
    <property type="evidence" value="ECO:0007669"/>
    <property type="project" value="TreeGrafter"/>
</dbReference>
<dbReference type="WBParaSite" id="scf7180000421520.g7115">
    <property type="protein sequence ID" value="scf7180000421520.g7115"/>
    <property type="gene ID" value="scf7180000421520.g7115"/>
</dbReference>
<dbReference type="GO" id="GO:1905515">
    <property type="term" value="P:non-motile cilium assembly"/>
    <property type="evidence" value="ECO:0007669"/>
    <property type="project" value="InterPro"/>
</dbReference>
<dbReference type="PANTHER" id="PTHR20870">
    <property type="entry name" value="BARDET-BIEDL SYNDROME 1 PROTEIN"/>
    <property type="match status" value="1"/>
</dbReference>
<dbReference type="GO" id="GO:0005930">
    <property type="term" value="C:axoneme"/>
    <property type="evidence" value="ECO:0007669"/>
    <property type="project" value="TreeGrafter"/>
</dbReference>
<dbReference type="GO" id="GO:0034464">
    <property type="term" value="C:BBSome"/>
    <property type="evidence" value="ECO:0007669"/>
    <property type="project" value="InterPro"/>
</dbReference>
<dbReference type="GO" id="GO:0061512">
    <property type="term" value="P:protein localization to cilium"/>
    <property type="evidence" value="ECO:0007669"/>
    <property type="project" value="TreeGrafter"/>
</dbReference>
<reference evidence="2" key="1">
    <citation type="submission" date="2022-11" db="UniProtKB">
        <authorList>
            <consortium name="WormBaseParasite"/>
        </authorList>
    </citation>
    <scope>IDENTIFICATION</scope>
</reference>
<dbReference type="GO" id="GO:0005813">
    <property type="term" value="C:centrosome"/>
    <property type="evidence" value="ECO:0007669"/>
    <property type="project" value="TreeGrafter"/>
</dbReference>
<dbReference type="AlphaFoldDB" id="A0A915NT48"/>
<accession>A0A915NT48</accession>
<keyword evidence="1" id="KW-1185">Reference proteome</keyword>
<dbReference type="PANTHER" id="PTHR20870:SF0">
    <property type="entry name" value="BARDET-BIEDL SYNDROME 1 PROTEIN"/>
    <property type="match status" value="1"/>
</dbReference>
<evidence type="ECO:0000313" key="2">
    <source>
        <dbReference type="WBParaSite" id="scf7180000421520.g7115"/>
    </source>
</evidence>
<proteinExistence type="predicted"/>
<protein>
    <submittedName>
        <fullName evidence="2">Uncharacterized protein</fullName>
    </submittedName>
</protein>
<dbReference type="GO" id="GO:0005119">
    <property type="term" value="F:smoothened binding"/>
    <property type="evidence" value="ECO:0007669"/>
    <property type="project" value="TreeGrafter"/>
</dbReference>
<evidence type="ECO:0000313" key="1">
    <source>
        <dbReference type="Proteomes" id="UP000887560"/>
    </source>
</evidence>